<keyword evidence="3" id="KW-1185">Reference proteome</keyword>
<dbReference type="EMBL" id="QWDD01000001">
    <property type="protein sequence ID" value="RNJ49142.1"/>
    <property type="molecule type" value="Genomic_DNA"/>
</dbReference>
<evidence type="ECO:0000256" key="1">
    <source>
        <dbReference type="SAM" id="Phobius"/>
    </source>
</evidence>
<protein>
    <submittedName>
        <fullName evidence="2">Uncharacterized protein</fullName>
    </submittedName>
</protein>
<comment type="caution">
    <text evidence="2">The sequence shown here is derived from an EMBL/GenBank/DDBJ whole genome shotgun (WGS) entry which is preliminary data.</text>
</comment>
<dbReference type="RefSeq" id="WP_123175122.1">
    <property type="nucleotide sequence ID" value="NZ_QWDD01000001.1"/>
</dbReference>
<keyword evidence="1" id="KW-0472">Membrane</keyword>
<accession>A0A3M9XN30</accession>
<name>A0A3M9XN30_9HYPH</name>
<keyword evidence="1" id="KW-1133">Transmembrane helix</keyword>
<feature type="transmembrane region" description="Helical" evidence="1">
    <location>
        <begin position="6"/>
        <end position="29"/>
    </location>
</feature>
<evidence type="ECO:0000313" key="2">
    <source>
        <dbReference type="EMBL" id="RNJ49142.1"/>
    </source>
</evidence>
<keyword evidence="1" id="KW-0812">Transmembrane</keyword>
<proteinExistence type="predicted"/>
<dbReference type="Proteomes" id="UP000268623">
    <property type="component" value="Unassembled WGS sequence"/>
</dbReference>
<dbReference type="AlphaFoldDB" id="A0A3M9XN30"/>
<sequence length="112" mass="12713">MMAQDILSIAANIAQITTALVAVIAYGSYRWAIFKRRKRIEDYLWTLIVSPPTRNDPRERTVDDLMTALGLSKEEALRAVFSSKVINRDLRNGSGPVTSRIWVSHIDRNPQN</sequence>
<reference evidence="2 3" key="1">
    <citation type="submission" date="2018-08" db="EMBL/GenBank/DDBJ databases">
        <title>Genome sequence of Methylocystis hirsuta CSC1, a methanotroph able to accumulate PHAs.</title>
        <authorList>
            <person name="Bordel S."/>
            <person name="Rodriguez E."/>
            <person name="Gancedo J."/>
            <person name="Munoz R."/>
        </authorList>
    </citation>
    <scope>NUCLEOTIDE SEQUENCE [LARGE SCALE GENOMIC DNA]</scope>
    <source>
        <strain evidence="2 3">CSC1</strain>
    </source>
</reference>
<evidence type="ECO:0000313" key="3">
    <source>
        <dbReference type="Proteomes" id="UP000268623"/>
    </source>
</evidence>
<organism evidence="2 3">
    <name type="scientific">Methylocystis hirsuta</name>
    <dbReference type="NCBI Taxonomy" id="369798"/>
    <lineage>
        <taxon>Bacteria</taxon>
        <taxon>Pseudomonadati</taxon>
        <taxon>Pseudomonadota</taxon>
        <taxon>Alphaproteobacteria</taxon>
        <taxon>Hyphomicrobiales</taxon>
        <taxon>Methylocystaceae</taxon>
        <taxon>Methylocystis</taxon>
    </lineage>
</organism>
<gene>
    <name evidence="2" type="ORF">D1O30_05555</name>
</gene>